<evidence type="ECO:0000313" key="3">
    <source>
        <dbReference type="Proteomes" id="UP000663848"/>
    </source>
</evidence>
<dbReference type="AlphaFoldDB" id="A0A822FF54"/>
<proteinExistence type="predicted"/>
<keyword evidence="4" id="KW-1185">Reference proteome</keyword>
<evidence type="ECO:0000313" key="4">
    <source>
        <dbReference type="Proteomes" id="UP000663873"/>
    </source>
</evidence>
<sequence>NGDMGQNFTPMNSGDAYDMSSFYQAMDMMRNVPNDGVKRVYSEDSGMGSILDTESLMSVGG</sequence>
<reference evidence="2" key="1">
    <citation type="submission" date="2021-02" db="EMBL/GenBank/DDBJ databases">
        <authorList>
            <person name="Nowell W R."/>
        </authorList>
    </citation>
    <scope>NUCLEOTIDE SEQUENCE</scope>
</reference>
<gene>
    <name evidence="2" type="ORF">QYT958_LOCUS46313</name>
    <name evidence="1" type="ORF">UJA718_LOCUS48760</name>
</gene>
<name>A0A822FF54_9BILA</name>
<feature type="non-terminal residue" evidence="2">
    <location>
        <position position="61"/>
    </location>
</feature>
<dbReference type="Proteomes" id="UP000663848">
    <property type="component" value="Unassembled WGS sequence"/>
</dbReference>
<organism evidence="2 3">
    <name type="scientific">Rotaria socialis</name>
    <dbReference type="NCBI Taxonomy" id="392032"/>
    <lineage>
        <taxon>Eukaryota</taxon>
        <taxon>Metazoa</taxon>
        <taxon>Spiralia</taxon>
        <taxon>Gnathifera</taxon>
        <taxon>Rotifera</taxon>
        <taxon>Eurotatoria</taxon>
        <taxon>Bdelloidea</taxon>
        <taxon>Philodinida</taxon>
        <taxon>Philodinidae</taxon>
        <taxon>Rotaria</taxon>
    </lineage>
</organism>
<comment type="caution">
    <text evidence="2">The sequence shown here is derived from an EMBL/GenBank/DDBJ whole genome shotgun (WGS) entry which is preliminary data.</text>
</comment>
<evidence type="ECO:0000313" key="2">
    <source>
        <dbReference type="EMBL" id="CAF5124807.1"/>
    </source>
</evidence>
<dbReference type="Proteomes" id="UP000663873">
    <property type="component" value="Unassembled WGS sequence"/>
</dbReference>
<evidence type="ECO:0000313" key="1">
    <source>
        <dbReference type="EMBL" id="CAF4971017.1"/>
    </source>
</evidence>
<protein>
    <submittedName>
        <fullName evidence="2">Uncharacterized protein</fullName>
    </submittedName>
</protein>
<dbReference type="EMBL" id="CAJOBR010081697">
    <property type="protein sequence ID" value="CAF5124807.1"/>
    <property type="molecule type" value="Genomic_DNA"/>
</dbReference>
<dbReference type="EMBL" id="CAJOBP010099098">
    <property type="protein sequence ID" value="CAF4971017.1"/>
    <property type="molecule type" value="Genomic_DNA"/>
</dbReference>
<feature type="non-terminal residue" evidence="2">
    <location>
        <position position="1"/>
    </location>
</feature>
<accession>A0A822FF54</accession>